<organism evidence="6 7">
    <name type="scientific">Chromobacterium sinusclupearum</name>
    <dbReference type="NCBI Taxonomy" id="2077146"/>
    <lineage>
        <taxon>Bacteria</taxon>
        <taxon>Pseudomonadati</taxon>
        <taxon>Pseudomonadota</taxon>
        <taxon>Betaproteobacteria</taxon>
        <taxon>Neisseriales</taxon>
        <taxon>Chromobacteriaceae</taxon>
        <taxon>Chromobacterium</taxon>
    </lineage>
</organism>
<reference evidence="6 7" key="1">
    <citation type="submission" date="2018-01" db="EMBL/GenBank/DDBJ databases">
        <title>Genomic Sequence of Chromobacterium MWU13-2610 from wild cranberry bogs within the Cape Cod National Seashore.</title>
        <authorList>
            <person name="O'Hara-Hanley K."/>
            <person name="Soby S."/>
            <person name="Harrison A."/>
        </authorList>
    </citation>
    <scope>NUCLEOTIDE SEQUENCE [LARGE SCALE GENOMIC DNA]</scope>
    <source>
        <strain evidence="6 7">MWU13-2610</strain>
    </source>
</reference>
<evidence type="ECO:0000259" key="4">
    <source>
        <dbReference type="Pfam" id="PF00465"/>
    </source>
</evidence>
<comment type="caution">
    <text evidence="6">The sequence shown here is derived from an EMBL/GenBank/DDBJ whole genome shotgun (WGS) entry which is preliminary data.</text>
</comment>
<dbReference type="Proteomes" id="UP000236416">
    <property type="component" value="Unassembled WGS sequence"/>
</dbReference>
<evidence type="ECO:0000313" key="7">
    <source>
        <dbReference type="Proteomes" id="UP000236416"/>
    </source>
</evidence>
<dbReference type="PROSITE" id="PS00913">
    <property type="entry name" value="ADH_IRON_1"/>
    <property type="match status" value="1"/>
</dbReference>
<dbReference type="PANTHER" id="PTHR43633:SF1">
    <property type="entry name" value="ALCOHOL DEHYDROGENASE YQHD"/>
    <property type="match status" value="1"/>
</dbReference>
<evidence type="ECO:0000259" key="5">
    <source>
        <dbReference type="Pfam" id="PF25137"/>
    </source>
</evidence>
<dbReference type="PANTHER" id="PTHR43633">
    <property type="entry name" value="ALCOHOL DEHYDROGENASE YQHD"/>
    <property type="match status" value="1"/>
</dbReference>
<dbReference type="GO" id="GO:0005829">
    <property type="term" value="C:cytosol"/>
    <property type="evidence" value="ECO:0007669"/>
    <property type="project" value="TreeGrafter"/>
</dbReference>
<sequence>MTTAIRFDHHNATRICFGAGRLSALGGLLPEHARILLLYGGGSIKRNGIYEQLCQTLAGHDWNEFGGVTPNPAVEVLNDALTQIRATRRDFILAVGGGSVIDGAKYLAAAAHYDGDSWDLVSSKAPVAAALPMGVVLTLAATGSEANGTAVISRLSSQDKLTFRSPLLQPRFAVLDPDTLGTLPDRQLANGVVDAFVHASEQYLTYPVGALVQDGCAEAVLRALRQLAQRFDERHALDWRQNMMWAANQALSGSIGLGVPQDWATHRIGRVLTALYGIDHGRTLSIVQPALLREAVAEKAAKLRQMGERVFDAPGSVPEQVIERMVQLYRQLDMPVTLADAGVADADAANQVMDLLRRDGAIRLGENGILDEGRVARIVRAFCA</sequence>
<dbReference type="GO" id="GO:1990002">
    <property type="term" value="F:methylglyoxal reductase (NADPH) (acetol producing) activity"/>
    <property type="evidence" value="ECO:0007669"/>
    <property type="project" value="TreeGrafter"/>
</dbReference>
<dbReference type="Pfam" id="PF00465">
    <property type="entry name" value="Fe-ADH"/>
    <property type="match status" value="1"/>
</dbReference>
<dbReference type="AlphaFoldDB" id="A0A2K4MPL3"/>
<dbReference type="InterPro" id="IPR001670">
    <property type="entry name" value="ADH_Fe/GldA"/>
</dbReference>
<dbReference type="GO" id="GO:1990362">
    <property type="term" value="F:butanol dehydrogenase (NAD+) activity"/>
    <property type="evidence" value="ECO:0007669"/>
    <property type="project" value="InterPro"/>
</dbReference>
<evidence type="ECO:0000313" key="6">
    <source>
        <dbReference type="EMBL" id="POA99010.1"/>
    </source>
</evidence>
<evidence type="ECO:0000256" key="2">
    <source>
        <dbReference type="ARBA" id="ARBA00007358"/>
    </source>
</evidence>
<evidence type="ECO:0000256" key="1">
    <source>
        <dbReference type="ARBA" id="ARBA00001962"/>
    </source>
</evidence>
<dbReference type="GO" id="GO:0046872">
    <property type="term" value="F:metal ion binding"/>
    <property type="evidence" value="ECO:0007669"/>
    <property type="project" value="InterPro"/>
</dbReference>
<keyword evidence="7" id="KW-1185">Reference proteome</keyword>
<dbReference type="GO" id="GO:0008106">
    <property type="term" value="F:alcohol dehydrogenase (NADP+) activity"/>
    <property type="evidence" value="ECO:0007669"/>
    <property type="project" value="TreeGrafter"/>
</dbReference>
<comment type="similarity">
    <text evidence="2">Belongs to the iron-containing alcohol dehydrogenase family.</text>
</comment>
<dbReference type="InterPro" id="IPR044731">
    <property type="entry name" value="BDH-like"/>
</dbReference>
<proteinExistence type="inferred from homology"/>
<feature type="domain" description="Alcohol dehydrogenase iron-type/glycerol dehydrogenase GldA" evidence="4">
    <location>
        <begin position="13"/>
        <end position="177"/>
    </location>
</feature>
<accession>A0A2K4MPL3</accession>
<dbReference type="Pfam" id="PF25137">
    <property type="entry name" value="ADH_Fe_C"/>
    <property type="match status" value="1"/>
</dbReference>
<dbReference type="Gene3D" id="1.20.1090.10">
    <property type="entry name" value="Dehydroquinate synthase-like - alpha domain"/>
    <property type="match status" value="1"/>
</dbReference>
<dbReference type="RefSeq" id="WP_103319408.1">
    <property type="nucleotide sequence ID" value="NZ_PPTF01000030.1"/>
</dbReference>
<dbReference type="Gene3D" id="3.40.50.1970">
    <property type="match status" value="1"/>
</dbReference>
<comment type="cofactor">
    <cofactor evidence="1">
        <name>Fe cation</name>
        <dbReference type="ChEBI" id="CHEBI:24875"/>
    </cofactor>
</comment>
<dbReference type="SUPFAM" id="SSF56796">
    <property type="entry name" value="Dehydroquinate synthase-like"/>
    <property type="match status" value="1"/>
</dbReference>
<feature type="domain" description="Fe-containing alcohol dehydrogenase-like C-terminal" evidence="5">
    <location>
        <begin position="189"/>
        <end position="349"/>
    </location>
</feature>
<protein>
    <submittedName>
        <fullName evidence="6">NADH-dependent alcohol dehydrogenase</fullName>
    </submittedName>
</protein>
<gene>
    <name evidence="6" type="ORF">C2134_09135</name>
</gene>
<dbReference type="CDD" id="cd08187">
    <property type="entry name" value="BDH"/>
    <property type="match status" value="1"/>
</dbReference>
<name>A0A2K4MPL3_9NEIS</name>
<dbReference type="InterPro" id="IPR018211">
    <property type="entry name" value="ADH_Fe_CS"/>
</dbReference>
<evidence type="ECO:0000256" key="3">
    <source>
        <dbReference type="ARBA" id="ARBA00023002"/>
    </source>
</evidence>
<dbReference type="InterPro" id="IPR056798">
    <property type="entry name" value="ADH_Fe_C"/>
</dbReference>
<keyword evidence="3" id="KW-0560">Oxidoreductase</keyword>
<dbReference type="EMBL" id="PPTF01000030">
    <property type="protein sequence ID" value="POA99010.1"/>
    <property type="molecule type" value="Genomic_DNA"/>
</dbReference>
<dbReference type="FunFam" id="3.40.50.1970:FF:000003">
    <property type="entry name" value="Alcohol dehydrogenase, iron-containing"/>
    <property type="match status" value="1"/>
</dbReference>